<evidence type="ECO:0000313" key="2">
    <source>
        <dbReference type="EMBL" id="NIK73190.1"/>
    </source>
</evidence>
<reference evidence="2 3" key="1">
    <citation type="submission" date="2020-03" db="EMBL/GenBank/DDBJ databases">
        <title>Genomic Encyclopedia of Type Strains, Phase IV (KMG-IV): sequencing the most valuable type-strain genomes for metagenomic binning, comparative biology and taxonomic classification.</title>
        <authorList>
            <person name="Goeker M."/>
        </authorList>
    </citation>
    <scope>NUCLEOTIDE SEQUENCE [LARGE SCALE GENOMIC DNA]</scope>
    <source>
        <strain evidence="2 3">DSM 5718</strain>
    </source>
</reference>
<organism evidence="2 3">
    <name type="scientific">Thermonema lapsum</name>
    <dbReference type="NCBI Taxonomy" id="28195"/>
    <lineage>
        <taxon>Bacteria</taxon>
        <taxon>Pseudomonadati</taxon>
        <taxon>Bacteroidota</taxon>
        <taxon>Cytophagia</taxon>
        <taxon>Cytophagales</taxon>
        <taxon>Thermonemataceae</taxon>
        <taxon>Thermonema</taxon>
    </lineage>
</organism>
<feature type="transmembrane region" description="Helical" evidence="1">
    <location>
        <begin position="145"/>
        <end position="166"/>
    </location>
</feature>
<dbReference type="RefSeq" id="WP_166918457.1">
    <property type="nucleotide sequence ID" value="NZ_JAASRN010000001.1"/>
</dbReference>
<protein>
    <recommendedName>
        <fullName evidence="4">Rod shape-determining protein MreD</fullName>
    </recommendedName>
</protein>
<dbReference type="Proteomes" id="UP000537126">
    <property type="component" value="Unassembled WGS sequence"/>
</dbReference>
<keyword evidence="1" id="KW-1133">Transmembrane helix</keyword>
<keyword evidence="1" id="KW-0812">Transmembrane</keyword>
<keyword evidence="1" id="KW-0472">Membrane</keyword>
<evidence type="ECO:0000256" key="1">
    <source>
        <dbReference type="SAM" id="Phobius"/>
    </source>
</evidence>
<dbReference type="EMBL" id="JAASRN010000001">
    <property type="protein sequence ID" value="NIK73190.1"/>
    <property type="molecule type" value="Genomic_DNA"/>
</dbReference>
<feature type="transmembrane region" description="Helical" evidence="1">
    <location>
        <begin position="115"/>
        <end position="133"/>
    </location>
</feature>
<name>A0A846MP67_9BACT</name>
<feature type="transmembrane region" description="Helical" evidence="1">
    <location>
        <begin position="9"/>
        <end position="28"/>
    </location>
</feature>
<sequence length="172" mass="19270">MRSRSIQDIFLFVFFLLFQWLIGSRLLLFKQAACFAYAGYWVLLGQRRPIDTLLSGFLMGVLMDWHYETNGIHTAATTLLAYLQPHALKLLTSSTGNDTESFERLTPNNIGMLPFFAYALSLLFIHHLVLFFIEAGGSGLSVWFILLRIGASALFTAVVVHLFGLMSGLKAS</sequence>
<gene>
    <name evidence="2" type="ORF">FHS56_000676</name>
</gene>
<accession>A0A846MP67</accession>
<evidence type="ECO:0000313" key="3">
    <source>
        <dbReference type="Proteomes" id="UP000537126"/>
    </source>
</evidence>
<proteinExistence type="predicted"/>
<comment type="caution">
    <text evidence="2">The sequence shown here is derived from an EMBL/GenBank/DDBJ whole genome shotgun (WGS) entry which is preliminary data.</text>
</comment>
<keyword evidence="3" id="KW-1185">Reference proteome</keyword>
<dbReference type="AlphaFoldDB" id="A0A846MP67"/>
<evidence type="ECO:0008006" key="4">
    <source>
        <dbReference type="Google" id="ProtNLM"/>
    </source>
</evidence>